<dbReference type="InterPro" id="IPR011460">
    <property type="entry name" value="Lcl_C"/>
</dbReference>
<dbReference type="Pfam" id="PF07603">
    <property type="entry name" value="Lcl_C"/>
    <property type="match status" value="1"/>
</dbReference>
<evidence type="ECO:0000313" key="4">
    <source>
        <dbReference type="Proteomes" id="UP000237466"/>
    </source>
</evidence>
<proteinExistence type="predicted"/>
<evidence type="ECO:0000313" key="3">
    <source>
        <dbReference type="EMBL" id="POB45591.1"/>
    </source>
</evidence>
<reference evidence="3 4" key="1">
    <citation type="journal article" date="2018" name="Front. Microbiol.">
        <title>Phylogeny of Vibrio vulnificus from the Analysis of the Core-Genome: Implications for Intra-Species Taxonomy.</title>
        <authorList>
            <person name="Roig F.J."/>
            <person name="Gonzalez-Candelas F."/>
            <person name="Sanjuan E."/>
            <person name="Fouz B."/>
            <person name="Feil E.J."/>
            <person name="Llorens C."/>
            <person name="Baker-Austin C."/>
            <person name="Oliver J.D."/>
            <person name="Danin-Poleg Y."/>
            <person name="Gibas C.J."/>
            <person name="Kashi Y."/>
            <person name="Gulig P.A."/>
            <person name="Morrison S.S."/>
            <person name="Amaro C."/>
        </authorList>
    </citation>
    <scope>NUCLEOTIDE SEQUENCE [LARGE SCALE GENOMIC DNA]</scope>
    <source>
        <strain evidence="3 4">CECT4608</strain>
    </source>
</reference>
<evidence type="ECO:0000259" key="2">
    <source>
        <dbReference type="Pfam" id="PF07603"/>
    </source>
</evidence>
<gene>
    <name evidence="3" type="ORF">CRN52_16590</name>
</gene>
<dbReference type="AlphaFoldDB" id="A0A2S3R089"/>
<feature type="domain" description="Lcl C-terminal" evidence="2">
    <location>
        <begin position="296"/>
        <end position="434"/>
    </location>
</feature>
<dbReference type="Proteomes" id="UP000237466">
    <property type="component" value="Unassembled WGS sequence"/>
</dbReference>
<accession>A0A2S3R089</accession>
<dbReference type="RefSeq" id="WP_103200792.1">
    <property type="nucleotide sequence ID" value="NZ_JASMUA010000010.1"/>
</dbReference>
<evidence type="ECO:0000256" key="1">
    <source>
        <dbReference type="SAM" id="SignalP"/>
    </source>
</evidence>
<comment type="caution">
    <text evidence="3">The sequence shown here is derived from an EMBL/GenBank/DDBJ whole genome shotgun (WGS) entry which is preliminary data.</text>
</comment>
<keyword evidence="1" id="KW-0732">Signal</keyword>
<dbReference type="EMBL" id="PDGH01000113">
    <property type="protein sequence ID" value="POB45591.1"/>
    <property type="molecule type" value="Genomic_DNA"/>
</dbReference>
<sequence length="483" mass="53014">MKRHYSLIASALLLAGCGGSSSGGGATNTAPTYSLSGQVALAEANSTNTKVCVDYNQNSRCDQTESAIALDSNGQFRFQSTSKTFYSRPVLAEVALADNQTLFLSTPGQSKEKGMVINEVTSLISAMVNEGSTLTVAKEKLQQQLTDAGVAVGDDLLTISQPNGLEVLSENVRRVLGKVNSHEQSRILAQIAHQLQFAGQHFATDALSEQTIEQWLEAIRNQPIQRQVINDTGVVKHFSGNSVSLENAPSEHYPGQDASFGFDRLDTQESTQNGFKLVKLDGNGNPLPDDAEQWSCVQDLRTGLIWENKSADEQSLQYRDRIFTLKLPRFEPYAEDLAASGCHDAGDNICTTQDYAEQLSQQTLCGQTNWRLPTVQEFYNLIDFGEQSQTETGQQKGLNQRYFPQQSLGHTDLDPYGYVWTSTVKFNQYNAYATEGSIQSAAVRLLGEDRGQIEYFEIYSDMVAADSGTSFQLPVRMVAAKGN</sequence>
<protein>
    <recommendedName>
        <fullName evidence="2">Lcl C-terminal domain-containing protein</fullName>
    </recommendedName>
</protein>
<dbReference type="PROSITE" id="PS51257">
    <property type="entry name" value="PROKAR_LIPOPROTEIN"/>
    <property type="match status" value="1"/>
</dbReference>
<organism evidence="3 4">
    <name type="scientific">Vibrio vulnificus</name>
    <dbReference type="NCBI Taxonomy" id="672"/>
    <lineage>
        <taxon>Bacteria</taxon>
        <taxon>Pseudomonadati</taxon>
        <taxon>Pseudomonadota</taxon>
        <taxon>Gammaproteobacteria</taxon>
        <taxon>Vibrionales</taxon>
        <taxon>Vibrionaceae</taxon>
        <taxon>Vibrio</taxon>
    </lineage>
</organism>
<name>A0A2S3R089_VIBVL</name>
<feature type="chain" id="PRO_5015478327" description="Lcl C-terminal domain-containing protein" evidence="1">
    <location>
        <begin position="23"/>
        <end position="483"/>
    </location>
</feature>
<feature type="signal peptide" evidence="1">
    <location>
        <begin position="1"/>
        <end position="22"/>
    </location>
</feature>